<gene>
    <name evidence="1" type="primary">WBGene00106089</name>
</gene>
<dbReference type="Pfam" id="PF10323">
    <property type="entry name" value="7TM_GPCR_Srv"/>
    <property type="match status" value="1"/>
</dbReference>
<dbReference type="EnsemblMetazoa" id="PPA16535.1">
    <property type="protein sequence ID" value="PPA16535.1"/>
    <property type="gene ID" value="WBGene00106089"/>
</dbReference>
<dbReference type="InterPro" id="IPR019426">
    <property type="entry name" value="7TM_GPCR_serpentine_rcpt_Srv"/>
</dbReference>
<reference evidence="2" key="1">
    <citation type="journal article" date="2008" name="Nat. Genet.">
        <title>The Pristionchus pacificus genome provides a unique perspective on nematode lifestyle and parasitism.</title>
        <authorList>
            <person name="Dieterich C."/>
            <person name="Clifton S.W."/>
            <person name="Schuster L.N."/>
            <person name="Chinwalla A."/>
            <person name="Delehaunty K."/>
            <person name="Dinkelacker I."/>
            <person name="Fulton L."/>
            <person name="Fulton R."/>
            <person name="Godfrey J."/>
            <person name="Minx P."/>
            <person name="Mitreva M."/>
            <person name="Roeseler W."/>
            <person name="Tian H."/>
            <person name="Witte H."/>
            <person name="Yang S.P."/>
            <person name="Wilson R.K."/>
            <person name="Sommer R.J."/>
        </authorList>
    </citation>
    <scope>NUCLEOTIDE SEQUENCE [LARGE SCALE GENOMIC DNA]</scope>
    <source>
        <strain evidence="2">PS312</strain>
    </source>
</reference>
<keyword evidence="2" id="KW-1185">Reference proteome</keyword>
<sequence length="300" mass="33974">MAAWAAIFPDMILSPFYILLLILLATAKDVHFKTPFFMFFIVTGVYSIMAIIFYYIAAEFTYTERHWTFLFFKPAYALNAIGAFGATIGKTNIVVHRYLVMRSRDFAETNWPRKSITRLLAVQFVFCVLLTASIWPASYIYANKEAMDRIVALSKFETMIQMAIAVATYILYIISNGIFTVLTSRELIRMKGMLENSAVASRKIMAHQRNMVIIVTICSLTHLMKMVHQLIIAVTKVVPLQTLYDAIWPMYPLFNGLAAYAAPICLVALSQTVRMRIISACTCRAKSDNFVAVFTVTKAP</sequence>
<name>A0A2A6CMF9_PRIPA</name>
<proteinExistence type="predicted"/>
<protein>
    <submittedName>
        <fullName evidence="1">G protein-coupled receptor</fullName>
    </submittedName>
</protein>
<dbReference type="Proteomes" id="UP000005239">
    <property type="component" value="Unassembled WGS sequence"/>
</dbReference>
<organism evidence="1 2">
    <name type="scientific">Pristionchus pacificus</name>
    <name type="common">Parasitic nematode worm</name>
    <dbReference type="NCBI Taxonomy" id="54126"/>
    <lineage>
        <taxon>Eukaryota</taxon>
        <taxon>Metazoa</taxon>
        <taxon>Ecdysozoa</taxon>
        <taxon>Nematoda</taxon>
        <taxon>Chromadorea</taxon>
        <taxon>Rhabditida</taxon>
        <taxon>Rhabditina</taxon>
        <taxon>Diplogasteromorpha</taxon>
        <taxon>Diplogasteroidea</taxon>
        <taxon>Neodiplogasteridae</taxon>
        <taxon>Pristionchus</taxon>
    </lineage>
</organism>
<accession>A0A8R1YFC7</accession>
<dbReference type="AlphaFoldDB" id="A0A2A6CMF9"/>
<dbReference type="PANTHER" id="PTHR31552:SF31">
    <property type="entry name" value="SERPENTINE RECEPTOR CLASS GAMMA"/>
    <property type="match status" value="1"/>
</dbReference>
<dbReference type="PANTHER" id="PTHR31552">
    <property type="entry name" value="SERPENTINE RECEPTOR CLASS GAMMA"/>
    <property type="match status" value="1"/>
</dbReference>
<evidence type="ECO:0000313" key="2">
    <source>
        <dbReference type="Proteomes" id="UP000005239"/>
    </source>
</evidence>
<accession>A0A2A6CMF9</accession>
<reference evidence="1" key="2">
    <citation type="submission" date="2022-06" db="UniProtKB">
        <authorList>
            <consortium name="EnsemblMetazoa"/>
        </authorList>
    </citation>
    <scope>IDENTIFICATION</scope>
    <source>
        <strain evidence="1">PS312</strain>
    </source>
</reference>
<evidence type="ECO:0000313" key="1">
    <source>
        <dbReference type="EnsemblMetazoa" id="PPA16535.1"/>
    </source>
</evidence>